<dbReference type="NCBIfam" id="TIGR01891">
    <property type="entry name" value="amidohydrolases"/>
    <property type="match status" value="1"/>
</dbReference>
<dbReference type="GO" id="GO:0019877">
    <property type="term" value="P:diaminopimelate biosynthetic process"/>
    <property type="evidence" value="ECO:0007669"/>
    <property type="project" value="UniProtKB-ARBA"/>
</dbReference>
<dbReference type="InterPro" id="IPR011650">
    <property type="entry name" value="Peptidase_M20_dimer"/>
</dbReference>
<feature type="domain" description="Peptidase M20 dimerisation" evidence="3">
    <location>
        <begin position="198"/>
        <end position="295"/>
    </location>
</feature>
<comment type="cofactor">
    <cofactor evidence="2">
        <name>Mn(2+)</name>
        <dbReference type="ChEBI" id="CHEBI:29035"/>
    </cofactor>
    <text evidence="2">The Mn(2+) ion enhances activity.</text>
</comment>
<dbReference type="Gene3D" id="3.30.70.360">
    <property type="match status" value="1"/>
</dbReference>
<feature type="binding site" evidence="2">
    <location>
        <position position="112"/>
    </location>
    <ligand>
        <name>Mn(2+)</name>
        <dbReference type="ChEBI" id="CHEBI:29035"/>
        <label>2</label>
    </ligand>
</feature>
<name>A0A3S9QL83_9ACTO</name>
<keyword evidence="2" id="KW-0464">Manganese</keyword>
<organism evidence="4 5">
    <name type="scientific">Trueperella pyogenes</name>
    <dbReference type="NCBI Taxonomy" id="1661"/>
    <lineage>
        <taxon>Bacteria</taxon>
        <taxon>Bacillati</taxon>
        <taxon>Actinomycetota</taxon>
        <taxon>Actinomycetes</taxon>
        <taxon>Actinomycetales</taxon>
        <taxon>Actinomycetaceae</taxon>
        <taxon>Trueperella</taxon>
    </lineage>
</organism>
<dbReference type="SUPFAM" id="SSF55031">
    <property type="entry name" value="Bacterial exopeptidase dimerisation domain"/>
    <property type="match status" value="1"/>
</dbReference>
<dbReference type="PANTHER" id="PTHR11014:SF63">
    <property type="entry name" value="METALLOPEPTIDASE, PUTATIVE (AFU_ORTHOLOGUE AFUA_6G09600)-RELATED"/>
    <property type="match status" value="1"/>
</dbReference>
<feature type="binding site" evidence="2">
    <location>
        <position position="379"/>
    </location>
    <ligand>
        <name>Mn(2+)</name>
        <dbReference type="ChEBI" id="CHEBI:29035"/>
        <label>2</label>
    </ligand>
</feature>
<dbReference type="GO" id="GO:0050118">
    <property type="term" value="F:N-acetyldiaminopimelate deacetylase activity"/>
    <property type="evidence" value="ECO:0007669"/>
    <property type="project" value="UniProtKB-ARBA"/>
</dbReference>
<evidence type="ECO:0000256" key="1">
    <source>
        <dbReference type="ARBA" id="ARBA00022801"/>
    </source>
</evidence>
<dbReference type="PIRSF" id="PIRSF005962">
    <property type="entry name" value="Pept_M20D_amidohydro"/>
    <property type="match status" value="1"/>
</dbReference>
<keyword evidence="2" id="KW-0479">Metal-binding</keyword>
<dbReference type="InterPro" id="IPR017439">
    <property type="entry name" value="Amidohydrolase"/>
</dbReference>
<evidence type="ECO:0000256" key="2">
    <source>
        <dbReference type="PIRSR" id="PIRSR005962-1"/>
    </source>
</evidence>
<dbReference type="Gene3D" id="3.40.630.10">
    <property type="entry name" value="Zn peptidases"/>
    <property type="match status" value="1"/>
</dbReference>
<dbReference type="RefSeq" id="WP_126920097.1">
    <property type="nucleotide sequence ID" value="NZ_CP033905.1"/>
</dbReference>
<dbReference type="SUPFAM" id="SSF53187">
    <property type="entry name" value="Zn-dependent exopeptidases"/>
    <property type="match status" value="1"/>
</dbReference>
<feature type="binding site" evidence="2">
    <location>
        <position position="146"/>
    </location>
    <ligand>
        <name>Mn(2+)</name>
        <dbReference type="ChEBI" id="CHEBI:29035"/>
        <label>2</label>
    </ligand>
</feature>
<evidence type="ECO:0000313" key="4">
    <source>
        <dbReference type="EMBL" id="AZR06730.1"/>
    </source>
</evidence>
<dbReference type="Pfam" id="PF01546">
    <property type="entry name" value="Peptidase_M20"/>
    <property type="match status" value="1"/>
</dbReference>
<dbReference type="EMBL" id="CP033905">
    <property type="protein sequence ID" value="AZR06730.1"/>
    <property type="molecule type" value="Genomic_DNA"/>
</dbReference>
<evidence type="ECO:0000259" key="3">
    <source>
        <dbReference type="Pfam" id="PF07687"/>
    </source>
</evidence>
<dbReference type="InterPro" id="IPR002933">
    <property type="entry name" value="Peptidase_M20"/>
</dbReference>
<reference evidence="4 5" key="1">
    <citation type="submission" date="2018-11" db="EMBL/GenBank/DDBJ databases">
        <title>Multidrug-resistant genes are associated with an 42-kb island TGI1 carrying a complex class 1 integron in a Trueperella pyogenes.</title>
        <authorList>
            <person name="Dong W."/>
        </authorList>
    </citation>
    <scope>NUCLEOTIDE SEQUENCE [LARGE SCALE GENOMIC DNA]</scope>
    <source>
        <strain evidence="4 5">TP4</strain>
    </source>
</reference>
<keyword evidence="1 4" id="KW-0378">Hydrolase</keyword>
<gene>
    <name evidence="4" type="ORF">EBQ10_05080</name>
</gene>
<sequence>MSKYDVIQSLDEIQRKLEDLYKELHENPELSMLESGTAKRIRGLLDEFGYDTMEIGGGVVGILKNGEGPAVLLRADIDGLPVKETTGLPYASAKTQPDRHGVVQPVMHACGHDMHISAGIGAAWLLANNKDAWSGTYVALFQPGEETAEGARSMVADGLVEKVNEQIGTLDVALGQHVLTVPEAGKVGTTAGPILSTAASLRITVTGKGSHGSMPHLSVDPVLLAASIVTRLQGIVARELAPSAFGVVTVGSFQAGTQANIIPNSATMLLNVRAYSNETAVRIIEAIRRIVNAECAASGTPEPAQIEVYDEFPLTKNDDAVHATVREAFVTFFGEDRVEHLEPITASEDFSIIPDAFGVPYCYWGFGGFTADQQPYPNHNPHFGPALQPTLKTGTEAAAAAVLAYLGNES</sequence>
<feature type="binding site" evidence="2">
    <location>
        <position position="177"/>
    </location>
    <ligand>
        <name>Mn(2+)</name>
        <dbReference type="ChEBI" id="CHEBI:29035"/>
        <label>2</label>
    </ligand>
</feature>
<protein>
    <submittedName>
        <fullName evidence="4">Amidohydrolase</fullName>
    </submittedName>
</protein>
<dbReference type="AlphaFoldDB" id="A0A3S9QL83"/>
<dbReference type="PANTHER" id="PTHR11014">
    <property type="entry name" value="PEPTIDASE M20 FAMILY MEMBER"/>
    <property type="match status" value="1"/>
</dbReference>
<dbReference type="InterPro" id="IPR036264">
    <property type="entry name" value="Bact_exopeptidase_dim_dom"/>
</dbReference>
<dbReference type="FunFam" id="3.30.70.360:FF:000001">
    <property type="entry name" value="N-acetyldiaminopimelate deacetylase"/>
    <property type="match status" value="1"/>
</dbReference>
<feature type="binding site" evidence="2">
    <location>
        <position position="110"/>
    </location>
    <ligand>
        <name>Mn(2+)</name>
        <dbReference type="ChEBI" id="CHEBI:29035"/>
        <label>2</label>
    </ligand>
</feature>
<accession>A0A3S9QL83</accession>
<dbReference type="Pfam" id="PF07687">
    <property type="entry name" value="M20_dimer"/>
    <property type="match status" value="1"/>
</dbReference>
<dbReference type="GO" id="GO:0046872">
    <property type="term" value="F:metal ion binding"/>
    <property type="evidence" value="ECO:0007669"/>
    <property type="project" value="UniProtKB-KW"/>
</dbReference>
<proteinExistence type="predicted"/>
<dbReference type="Proteomes" id="UP000275951">
    <property type="component" value="Chromosome"/>
</dbReference>
<evidence type="ECO:0000313" key="5">
    <source>
        <dbReference type="Proteomes" id="UP000275951"/>
    </source>
</evidence>